<dbReference type="Proteomes" id="UP001055439">
    <property type="component" value="Chromosome 8"/>
</dbReference>
<feature type="transmembrane region" description="Helical" evidence="1">
    <location>
        <begin position="20"/>
        <end position="43"/>
    </location>
</feature>
<keyword evidence="1" id="KW-0472">Membrane</keyword>
<dbReference type="AlphaFoldDB" id="A0A9E7HD08"/>
<protein>
    <submittedName>
        <fullName evidence="2">Uncharacterized protein</fullName>
    </submittedName>
</protein>
<reference evidence="2" key="1">
    <citation type="submission" date="2022-05" db="EMBL/GenBank/DDBJ databases">
        <title>The Musa troglodytarum L. genome provides insights into the mechanism of non-climacteric behaviour and enrichment of carotenoids.</title>
        <authorList>
            <person name="Wang J."/>
        </authorList>
    </citation>
    <scope>NUCLEOTIDE SEQUENCE</scope>
    <source>
        <tissue evidence="2">Leaf</tissue>
    </source>
</reference>
<evidence type="ECO:0000256" key="1">
    <source>
        <dbReference type="SAM" id="Phobius"/>
    </source>
</evidence>
<keyword evidence="3" id="KW-1185">Reference proteome</keyword>
<dbReference type="OrthoDB" id="1733656at2759"/>
<dbReference type="PROSITE" id="PS51257">
    <property type="entry name" value="PROKAR_LIPOPROTEIN"/>
    <property type="match status" value="1"/>
</dbReference>
<sequence>MVVRTTFLAMGGSVSLLSVSTTLLTAAGCFALGCLPANAVLVIRIGLKMGKRKIAAAQCSIHLLEDDIYVGIVLPLCLCFQPCILHKTSTGESGQVKVVLKIESDEDRFVLQVHQLTSKTLIVISLDFCSCEQSVSLKIKDSDLPFRTRPVPACNRPNSAALRVTSLEKYELRGKRKRRYITREEEVRSVPYTCSHSGALKAARAFDRDQ</sequence>
<organism evidence="2 3">
    <name type="scientific">Musa troglodytarum</name>
    <name type="common">fe'i banana</name>
    <dbReference type="NCBI Taxonomy" id="320322"/>
    <lineage>
        <taxon>Eukaryota</taxon>
        <taxon>Viridiplantae</taxon>
        <taxon>Streptophyta</taxon>
        <taxon>Embryophyta</taxon>
        <taxon>Tracheophyta</taxon>
        <taxon>Spermatophyta</taxon>
        <taxon>Magnoliopsida</taxon>
        <taxon>Liliopsida</taxon>
        <taxon>Zingiberales</taxon>
        <taxon>Musaceae</taxon>
        <taxon>Musa</taxon>
    </lineage>
</organism>
<name>A0A9E7HD08_9LILI</name>
<keyword evidence="1" id="KW-0812">Transmembrane</keyword>
<evidence type="ECO:0000313" key="3">
    <source>
        <dbReference type="Proteomes" id="UP001055439"/>
    </source>
</evidence>
<accession>A0A9E7HD08</accession>
<dbReference type="EMBL" id="CP097510">
    <property type="protein sequence ID" value="URE32249.1"/>
    <property type="molecule type" value="Genomic_DNA"/>
</dbReference>
<keyword evidence="1" id="KW-1133">Transmembrane helix</keyword>
<gene>
    <name evidence="2" type="ORF">MUK42_16337</name>
</gene>
<evidence type="ECO:0000313" key="2">
    <source>
        <dbReference type="EMBL" id="URE32249.1"/>
    </source>
</evidence>
<proteinExistence type="predicted"/>